<feature type="signal peptide" evidence="1">
    <location>
        <begin position="1"/>
        <end position="24"/>
    </location>
</feature>
<name>A0A1M7GBI4_9BACT</name>
<evidence type="ECO:0000256" key="1">
    <source>
        <dbReference type="SAM" id="SignalP"/>
    </source>
</evidence>
<dbReference type="EMBL" id="FRBL01000006">
    <property type="protein sequence ID" value="SHM13458.1"/>
    <property type="molecule type" value="Genomic_DNA"/>
</dbReference>
<dbReference type="Proteomes" id="UP000184420">
    <property type="component" value="Unassembled WGS sequence"/>
</dbReference>
<dbReference type="STRING" id="1419482.SAMN05444266_106482"/>
<dbReference type="Gene3D" id="2.60.40.1120">
    <property type="entry name" value="Carboxypeptidase-like, regulatory domain"/>
    <property type="match status" value="1"/>
</dbReference>
<dbReference type="AlphaFoldDB" id="A0A1M7GBI4"/>
<protein>
    <submittedName>
        <fullName evidence="2">CarboxypepD_reg-like domain-containing protein</fullName>
    </submittedName>
</protein>
<proteinExistence type="predicted"/>
<accession>A0A1M7GBI4</accession>
<dbReference type="SUPFAM" id="SSF49464">
    <property type="entry name" value="Carboxypeptidase regulatory domain-like"/>
    <property type="match status" value="1"/>
</dbReference>
<evidence type="ECO:0000313" key="2">
    <source>
        <dbReference type="EMBL" id="SHM13458.1"/>
    </source>
</evidence>
<dbReference type="InterPro" id="IPR008969">
    <property type="entry name" value="CarboxyPept-like_regulatory"/>
</dbReference>
<organism evidence="2 3">
    <name type="scientific">Chitinophaga jiangningensis</name>
    <dbReference type="NCBI Taxonomy" id="1419482"/>
    <lineage>
        <taxon>Bacteria</taxon>
        <taxon>Pseudomonadati</taxon>
        <taxon>Bacteroidota</taxon>
        <taxon>Chitinophagia</taxon>
        <taxon>Chitinophagales</taxon>
        <taxon>Chitinophagaceae</taxon>
        <taxon>Chitinophaga</taxon>
    </lineage>
</organism>
<keyword evidence="3" id="KW-1185">Reference proteome</keyword>
<gene>
    <name evidence="2" type="ORF">SAMN05444266_106482</name>
</gene>
<feature type="chain" id="PRO_5012478015" evidence="1">
    <location>
        <begin position="25"/>
        <end position="238"/>
    </location>
</feature>
<keyword evidence="1" id="KW-0732">Signal</keyword>
<sequence length="238" mass="26924">MMKQIARILALGCMLLLTMQFVQAQVVVTGVVSDTNRLVLPYATVTNLTTGKHSVTDQGGFYRINASRGDRLSVTFVGYISDTVQVTATSGSQTINIRMTVTSKFLKGVDISAKYSPYQLDSMARREQYGYLLDLPNKPLAGGNTPEGAGIVFSPITRFSKKEKQKRQFKENYEAMEKEKYIDSRYTPALVSRVTGLSGDSLQHFMRDNYPSYETMRSLENNDLLYWITDKYKSWIKK</sequence>
<reference evidence="2 3" key="1">
    <citation type="submission" date="2016-11" db="EMBL/GenBank/DDBJ databases">
        <authorList>
            <person name="Jaros S."/>
            <person name="Januszkiewicz K."/>
            <person name="Wedrychowicz H."/>
        </authorList>
    </citation>
    <scope>NUCLEOTIDE SEQUENCE [LARGE SCALE GENOMIC DNA]</scope>
    <source>
        <strain evidence="2 3">DSM 27406</strain>
    </source>
</reference>
<evidence type="ECO:0000313" key="3">
    <source>
        <dbReference type="Proteomes" id="UP000184420"/>
    </source>
</evidence>
<dbReference type="RefSeq" id="WP_073083721.1">
    <property type="nucleotide sequence ID" value="NZ_FRBL01000006.1"/>
</dbReference>
<dbReference type="Pfam" id="PF13715">
    <property type="entry name" value="CarbopepD_reg_2"/>
    <property type="match status" value="1"/>
</dbReference>
<dbReference type="OrthoDB" id="1118857at2"/>